<dbReference type="CDD" id="cd18873">
    <property type="entry name" value="NUDIX_NadM_like"/>
    <property type="match status" value="1"/>
</dbReference>
<keyword evidence="2 3" id="KW-0378">Hydrolase</keyword>
<evidence type="ECO:0000256" key="3">
    <source>
        <dbReference type="RuleBase" id="RU003476"/>
    </source>
</evidence>
<evidence type="ECO:0000256" key="1">
    <source>
        <dbReference type="ARBA" id="ARBA00005582"/>
    </source>
</evidence>
<dbReference type="Gene3D" id="3.90.79.10">
    <property type="entry name" value="Nucleoside Triphosphate Pyrophosphohydrolase"/>
    <property type="match status" value="1"/>
</dbReference>
<dbReference type="EMBL" id="CP014859">
    <property type="protein sequence ID" value="AOS63777.1"/>
    <property type="molecule type" value="Genomic_DNA"/>
</dbReference>
<dbReference type="InterPro" id="IPR020084">
    <property type="entry name" value="NUDIX_hydrolase_CS"/>
</dbReference>
<evidence type="ECO:0000313" key="7">
    <source>
        <dbReference type="Proteomes" id="UP000095210"/>
    </source>
</evidence>
<evidence type="ECO:0000259" key="5">
    <source>
        <dbReference type="PROSITE" id="PS51462"/>
    </source>
</evidence>
<dbReference type="PANTHER" id="PTHR43736:SF5">
    <property type="entry name" value="NUDIX HYDROLASE DOMAIN-CONTAINING PROTEIN"/>
    <property type="match status" value="1"/>
</dbReference>
<feature type="region of interest" description="Disordered" evidence="4">
    <location>
        <begin position="157"/>
        <end position="181"/>
    </location>
</feature>
<evidence type="ECO:0000256" key="4">
    <source>
        <dbReference type="SAM" id="MobiDB-lite"/>
    </source>
</evidence>
<proteinExistence type="inferred from homology"/>
<comment type="similarity">
    <text evidence="1 3">Belongs to the Nudix hydrolase family.</text>
</comment>
<dbReference type="InterPro" id="IPR020476">
    <property type="entry name" value="Nudix_hydrolase"/>
</dbReference>
<dbReference type="KEGG" id="ahm:TL08_14840"/>
<evidence type="ECO:0000313" key="6">
    <source>
        <dbReference type="EMBL" id="AOS63777.1"/>
    </source>
</evidence>
<dbReference type="GO" id="GO:0016787">
    <property type="term" value="F:hydrolase activity"/>
    <property type="evidence" value="ECO:0007669"/>
    <property type="project" value="UniProtKB-KW"/>
</dbReference>
<evidence type="ECO:0000256" key="2">
    <source>
        <dbReference type="ARBA" id="ARBA00022801"/>
    </source>
</evidence>
<dbReference type="AlphaFoldDB" id="A0AAC9HQJ0"/>
<dbReference type="PROSITE" id="PS00893">
    <property type="entry name" value="NUDIX_BOX"/>
    <property type="match status" value="1"/>
</dbReference>
<dbReference type="SUPFAM" id="SSF55811">
    <property type="entry name" value="Nudix"/>
    <property type="match status" value="1"/>
</dbReference>
<reference evidence="7" key="1">
    <citation type="submission" date="2016-03" db="EMBL/GenBank/DDBJ databases">
        <title>Complete genome sequence of the type strain Actinoalloteichus hymeniacidonis DSM 45092.</title>
        <authorList>
            <person name="Schaffert L."/>
            <person name="Albersmeier A."/>
            <person name="Winkler A."/>
            <person name="Kalinowski J."/>
            <person name="Zotchev S."/>
            <person name="Ruckert C."/>
        </authorList>
    </citation>
    <scope>NUCLEOTIDE SEQUENCE [LARGE SCALE GENOMIC DNA]</scope>
    <source>
        <strain evidence="7">HPA177(T) (DSM 45092(T))</strain>
    </source>
</reference>
<feature type="domain" description="Nudix hydrolase" evidence="5">
    <location>
        <begin position="11"/>
        <end position="145"/>
    </location>
</feature>
<dbReference type="PRINTS" id="PR00502">
    <property type="entry name" value="NUDIXFAMILY"/>
</dbReference>
<dbReference type="Pfam" id="PF00293">
    <property type="entry name" value="NUDIX"/>
    <property type="match status" value="1"/>
</dbReference>
<protein>
    <submittedName>
        <fullName evidence="6">ADP-ribose pyrophosphatase</fullName>
    </submittedName>
</protein>
<dbReference type="Proteomes" id="UP000095210">
    <property type="component" value="Chromosome"/>
</dbReference>
<dbReference type="InterPro" id="IPR000086">
    <property type="entry name" value="NUDIX_hydrolase_dom"/>
</dbReference>
<gene>
    <name evidence="6" type="ORF">TL08_14840</name>
</gene>
<accession>A0AAC9HQJ0</accession>
<dbReference type="RefSeq" id="WP_157421410.1">
    <property type="nucleotide sequence ID" value="NZ_CP014859.1"/>
</dbReference>
<dbReference type="PANTHER" id="PTHR43736">
    <property type="entry name" value="ADP-RIBOSE PYROPHOSPHATASE"/>
    <property type="match status" value="1"/>
</dbReference>
<sequence>MGTHGQQELKATKHTADVVLFTKRTGVLSVLVVERAKDPYRGALALPGGFVETGERAIDAAVRELAEETGIRLGADRLHRFGCYGRPGRDPRGPVVSVAYHGYLPGAPPVVGGDDADRAAWIGLPELFAIEVVAFDHRDIVRDAVFRRFGWRMPTEGGGKVASSGASDTADGGSSGVAGLS</sequence>
<dbReference type="PROSITE" id="PS51462">
    <property type="entry name" value="NUDIX"/>
    <property type="match status" value="1"/>
</dbReference>
<feature type="compositionally biased region" description="Low complexity" evidence="4">
    <location>
        <begin position="161"/>
        <end position="181"/>
    </location>
</feature>
<dbReference type="InterPro" id="IPR015797">
    <property type="entry name" value="NUDIX_hydrolase-like_dom_sf"/>
</dbReference>
<name>A0AAC9HQJ0_9PSEU</name>
<keyword evidence="7" id="KW-1185">Reference proteome</keyword>
<organism evidence="6 7">
    <name type="scientific">Actinoalloteichus hymeniacidonis</name>
    <dbReference type="NCBI Taxonomy" id="340345"/>
    <lineage>
        <taxon>Bacteria</taxon>
        <taxon>Bacillati</taxon>
        <taxon>Actinomycetota</taxon>
        <taxon>Actinomycetes</taxon>
        <taxon>Pseudonocardiales</taxon>
        <taxon>Pseudonocardiaceae</taxon>
        <taxon>Actinoalloteichus</taxon>
    </lineage>
</organism>